<accession>A0ABQ9GU99</accession>
<protein>
    <submittedName>
        <fullName evidence="1">Uncharacterized protein</fullName>
    </submittedName>
</protein>
<evidence type="ECO:0000313" key="2">
    <source>
        <dbReference type="Proteomes" id="UP001159363"/>
    </source>
</evidence>
<dbReference type="Proteomes" id="UP001159363">
    <property type="component" value="Chromosome 8"/>
</dbReference>
<proteinExistence type="predicted"/>
<dbReference type="EMBL" id="JARBHB010000009">
    <property type="protein sequence ID" value="KAJ8875614.1"/>
    <property type="molecule type" value="Genomic_DNA"/>
</dbReference>
<reference evidence="1 2" key="1">
    <citation type="submission" date="2023-02" db="EMBL/GenBank/DDBJ databases">
        <title>LHISI_Scaffold_Assembly.</title>
        <authorList>
            <person name="Stuart O.P."/>
            <person name="Cleave R."/>
            <person name="Magrath M.J.L."/>
            <person name="Mikheyev A.S."/>
        </authorList>
    </citation>
    <scope>NUCLEOTIDE SEQUENCE [LARGE SCALE GENOMIC DNA]</scope>
    <source>
        <strain evidence="1">Daus_M_001</strain>
        <tissue evidence="1">Leg muscle</tissue>
    </source>
</reference>
<organism evidence="1 2">
    <name type="scientific">Dryococelus australis</name>
    <dbReference type="NCBI Taxonomy" id="614101"/>
    <lineage>
        <taxon>Eukaryota</taxon>
        <taxon>Metazoa</taxon>
        <taxon>Ecdysozoa</taxon>
        <taxon>Arthropoda</taxon>
        <taxon>Hexapoda</taxon>
        <taxon>Insecta</taxon>
        <taxon>Pterygota</taxon>
        <taxon>Neoptera</taxon>
        <taxon>Polyneoptera</taxon>
        <taxon>Phasmatodea</taxon>
        <taxon>Verophasmatodea</taxon>
        <taxon>Anareolatae</taxon>
        <taxon>Phasmatidae</taxon>
        <taxon>Eurycanthinae</taxon>
        <taxon>Dryococelus</taxon>
    </lineage>
</organism>
<gene>
    <name evidence="1" type="ORF">PR048_023510</name>
</gene>
<comment type="caution">
    <text evidence="1">The sequence shown here is derived from an EMBL/GenBank/DDBJ whole genome shotgun (WGS) entry which is preliminary data.</text>
</comment>
<keyword evidence="2" id="KW-1185">Reference proteome</keyword>
<evidence type="ECO:0000313" key="1">
    <source>
        <dbReference type="EMBL" id="KAJ8875614.1"/>
    </source>
</evidence>
<name>A0ABQ9GU99_9NEOP</name>
<sequence length="155" mass="17628">MIPNASIIFGGRNKAKEYVQKNLKDRNASLRQERKSKFVVKLTNFSKVSFTNLVDVMQIVWVFADITHLIKLLRNDLLDYGIRLPCGTESALSDIVNCENSEVIEDIEDEPEEEKTQLAESLSGSDEEEALHYIAGYLAYCSKNENLMNKKPLLN</sequence>